<keyword evidence="2 8" id="KW-0169">Cobalamin biosynthesis</keyword>
<keyword evidence="6 8" id="KW-0460">Magnesium</keyword>
<evidence type="ECO:0000256" key="5">
    <source>
        <dbReference type="ARBA" id="ARBA00022840"/>
    </source>
</evidence>
<sequence>MPKAIVVAGTSSGCGKTSVALGLMKALARRGLTVQGFKSGPDFIDPGLHRMATGLPSHNLDGWMLPEEEVRRVFRRNHDGCDISVIEGGMGLFDGLSGLSEEGSTAQLAKILDVPVLLVAGVQGMARSVAALVKGYAEFDPALALHSVLFNMAGSPVHCQLLTQAMEVLPHIRVLGCLPRQETLHLPSRHLGLVTAEELDRREERLEALADWVEGSLDLDALLEALPDVSGPSVTDGGARIPEVRIGYARDRAFCFYYEENLRRLRQAGAELVPFSPLEDVNLPPALNGLYLGGGYPEAHAERLSGNGPMREKILAFCRSGKPVYAECGGFMYLMRSITDREGREFPMAGVFDFSCSMRERYQALGYREVEFAAPVFFGAAGTRGRGHEFHYSHQEGSDPAAVEAYRSLDRGGQPRGGGYLKHNCLASYTHLHFGSNPELAERFVEACRA</sequence>
<accession>A0A0X8JS10</accession>
<dbReference type="InterPro" id="IPR029062">
    <property type="entry name" value="Class_I_gatase-like"/>
</dbReference>
<dbReference type="Proteomes" id="UP000063964">
    <property type="component" value="Chromosome"/>
</dbReference>
<evidence type="ECO:0000256" key="7">
    <source>
        <dbReference type="ARBA" id="ARBA00022962"/>
    </source>
</evidence>
<comment type="catalytic activity">
    <reaction evidence="8">
        <text>cob(II)yrinate + 2 L-glutamine + 2 ATP + 2 H2O = cob(II)yrinate a,c diamide + 2 L-glutamate + 2 ADP + 2 phosphate + 2 H(+)</text>
        <dbReference type="Rhea" id="RHEA:26289"/>
        <dbReference type="ChEBI" id="CHEBI:15377"/>
        <dbReference type="ChEBI" id="CHEBI:15378"/>
        <dbReference type="ChEBI" id="CHEBI:29985"/>
        <dbReference type="ChEBI" id="CHEBI:30616"/>
        <dbReference type="ChEBI" id="CHEBI:43474"/>
        <dbReference type="ChEBI" id="CHEBI:58359"/>
        <dbReference type="ChEBI" id="CHEBI:58537"/>
        <dbReference type="ChEBI" id="CHEBI:58894"/>
        <dbReference type="ChEBI" id="CHEBI:456216"/>
        <dbReference type="EC" id="6.3.5.11"/>
    </reaction>
</comment>
<evidence type="ECO:0000313" key="12">
    <source>
        <dbReference type="Proteomes" id="UP000063964"/>
    </source>
</evidence>
<feature type="domain" description="CobQ/CobB/MinD/ParA nucleotide binding" evidence="9">
    <location>
        <begin position="5"/>
        <end position="191"/>
    </location>
</feature>
<dbReference type="RefSeq" id="WP_066608178.1">
    <property type="nucleotide sequence ID" value="NZ_CP014230.1"/>
</dbReference>
<keyword evidence="12" id="KW-1185">Reference proteome</keyword>
<dbReference type="PANTHER" id="PTHR43873:SF1">
    <property type="entry name" value="COBYRINATE A,C-DIAMIDE SYNTHASE"/>
    <property type="match status" value="1"/>
</dbReference>
<dbReference type="UniPathway" id="UPA00148">
    <property type="reaction ID" value="UER00231"/>
</dbReference>
<evidence type="ECO:0000313" key="11">
    <source>
        <dbReference type="EMBL" id="AMD93850.1"/>
    </source>
</evidence>
<gene>
    <name evidence="8" type="primary">cbiA</name>
    <name evidence="11" type="ORF">AXF15_12570</name>
</gene>
<dbReference type="Gene3D" id="3.40.50.300">
    <property type="entry name" value="P-loop containing nucleotide triphosphate hydrolases"/>
    <property type="match status" value="1"/>
</dbReference>
<dbReference type="GO" id="GO:0005524">
    <property type="term" value="F:ATP binding"/>
    <property type="evidence" value="ECO:0007669"/>
    <property type="project" value="UniProtKB-UniRule"/>
</dbReference>
<dbReference type="InterPro" id="IPR027417">
    <property type="entry name" value="P-loop_NTPase"/>
</dbReference>
<keyword evidence="3 8" id="KW-0436">Ligase</keyword>
<evidence type="ECO:0000256" key="4">
    <source>
        <dbReference type="ARBA" id="ARBA00022741"/>
    </source>
</evidence>
<dbReference type="Pfam" id="PF07685">
    <property type="entry name" value="GATase_3"/>
    <property type="match status" value="1"/>
</dbReference>
<feature type="site" description="Increases nucleophilicity of active site Cys" evidence="8">
    <location>
        <position position="431"/>
    </location>
</feature>
<evidence type="ECO:0000256" key="2">
    <source>
        <dbReference type="ARBA" id="ARBA00022573"/>
    </source>
</evidence>
<evidence type="ECO:0000256" key="8">
    <source>
        <dbReference type="HAMAP-Rule" id="MF_00027"/>
    </source>
</evidence>
<comment type="similarity">
    <text evidence="8">Belongs to the CobB/CbiA family.</text>
</comment>
<comment type="function">
    <text evidence="8">Catalyzes the ATP-dependent amidation of the two carboxylate groups at positions a and c of cobyrinate, using either L-glutamine or ammonia as the nitrogen source.</text>
</comment>
<dbReference type="InterPro" id="IPR020719">
    <property type="entry name" value="RNA3'_term_phos_cycl-like_CS"/>
</dbReference>
<name>A0A0X8JS10_9BACT</name>
<comment type="miscellaneous">
    <text evidence="8">The a and c carboxylates of cobyrinate are activated for nucleophilic attack via formation of a phosphorylated intermediate by ATP. CbiA catalyzes first the amidation of the c-carboxylate, and then that of the a-carboxylate.</text>
</comment>
<evidence type="ECO:0000259" key="9">
    <source>
        <dbReference type="Pfam" id="PF01656"/>
    </source>
</evidence>
<dbReference type="SUPFAM" id="SSF52317">
    <property type="entry name" value="Class I glutamine amidotransferase-like"/>
    <property type="match status" value="1"/>
</dbReference>
<keyword evidence="4 8" id="KW-0547">Nucleotide-binding</keyword>
<reference evidence="12" key="1">
    <citation type="submission" date="2016-02" db="EMBL/GenBank/DDBJ databases">
        <authorList>
            <person name="Holder M.E."/>
            <person name="Ajami N.J."/>
            <person name="Petrosino J.F."/>
        </authorList>
    </citation>
    <scope>NUCLEOTIDE SEQUENCE [LARGE SCALE GENOMIC DNA]</scope>
    <source>
        <strain evidence="12">DSM 12838</strain>
    </source>
</reference>
<comment type="domain">
    <text evidence="8">Comprises of two domains. The C-terminal domain contains the binding site for glutamine and catalyzes the hydrolysis of this substrate to glutamate and ammonia. The N-terminal domain is anticipated to bind ATP and cobyrinate and catalyzes the ultimate synthesis of the diamide product. The ammonia produced via the glutaminase domain is probably translocated to the adjacent domain via a molecular tunnel, where it reacts with an activated intermediate.</text>
</comment>
<keyword evidence="5 8" id="KW-0067">ATP-binding</keyword>
<evidence type="ECO:0000256" key="1">
    <source>
        <dbReference type="ARBA" id="ARBA00001946"/>
    </source>
</evidence>
<dbReference type="EC" id="6.3.5.11" evidence="8"/>
<evidence type="ECO:0000259" key="10">
    <source>
        <dbReference type="Pfam" id="PF07685"/>
    </source>
</evidence>
<dbReference type="CDD" id="cd05388">
    <property type="entry name" value="CobB_N"/>
    <property type="match status" value="1"/>
</dbReference>
<keyword evidence="7 8" id="KW-0315">Glutamine amidotransferase</keyword>
<dbReference type="GO" id="GO:0042242">
    <property type="term" value="F:cobyrinic acid a,c-diamide synthase activity"/>
    <property type="evidence" value="ECO:0007669"/>
    <property type="project" value="UniProtKB-UniRule"/>
</dbReference>
<dbReference type="Pfam" id="PF01656">
    <property type="entry name" value="CbiA"/>
    <property type="match status" value="1"/>
</dbReference>
<dbReference type="AlphaFoldDB" id="A0A0X8JS10"/>
<dbReference type="PROSITE" id="PS51274">
    <property type="entry name" value="GATASE_COBBQ"/>
    <property type="match status" value="1"/>
</dbReference>
<dbReference type="Gene3D" id="3.40.50.880">
    <property type="match status" value="1"/>
</dbReference>
<comment type="cofactor">
    <cofactor evidence="1 8">
        <name>Mg(2+)</name>
        <dbReference type="ChEBI" id="CHEBI:18420"/>
    </cofactor>
</comment>
<evidence type="ECO:0000256" key="3">
    <source>
        <dbReference type="ARBA" id="ARBA00022598"/>
    </source>
</evidence>
<dbReference type="NCBIfam" id="NF002204">
    <property type="entry name" value="PRK01077.1"/>
    <property type="match status" value="1"/>
</dbReference>
<organism evidence="11 12">
    <name type="scientific">Desulfomicrobium orale DSM 12838</name>
    <dbReference type="NCBI Taxonomy" id="888061"/>
    <lineage>
        <taxon>Bacteria</taxon>
        <taxon>Pseudomonadati</taxon>
        <taxon>Thermodesulfobacteriota</taxon>
        <taxon>Desulfovibrionia</taxon>
        <taxon>Desulfovibrionales</taxon>
        <taxon>Desulfomicrobiaceae</taxon>
        <taxon>Desulfomicrobium</taxon>
    </lineage>
</organism>
<proteinExistence type="inferred from homology"/>
<dbReference type="NCBIfam" id="TIGR00379">
    <property type="entry name" value="cobB"/>
    <property type="match status" value="1"/>
</dbReference>
<feature type="domain" description="CobB/CobQ-like glutamine amidotransferase" evidence="10">
    <location>
        <begin position="245"/>
        <end position="437"/>
    </location>
</feature>
<dbReference type="SUPFAM" id="SSF52540">
    <property type="entry name" value="P-loop containing nucleoside triphosphate hydrolases"/>
    <property type="match status" value="1"/>
</dbReference>
<feature type="active site" description="Nucleophile" evidence="8">
    <location>
        <position position="328"/>
    </location>
</feature>
<evidence type="ECO:0000256" key="6">
    <source>
        <dbReference type="ARBA" id="ARBA00022842"/>
    </source>
</evidence>
<dbReference type="OrthoDB" id="9764035at2"/>
<dbReference type="InterPro" id="IPR002586">
    <property type="entry name" value="CobQ/CobB/MinD/ParA_Nub-bd_dom"/>
</dbReference>
<dbReference type="PANTHER" id="PTHR43873">
    <property type="entry name" value="COBYRINATE A,C-DIAMIDE SYNTHASE"/>
    <property type="match status" value="1"/>
</dbReference>
<dbReference type="EMBL" id="CP014230">
    <property type="protein sequence ID" value="AMD93850.1"/>
    <property type="molecule type" value="Genomic_DNA"/>
</dbReference>
<dbReference type="InterPro" id="IPR011698">
    <property type="entry name" value="GATase_3"/>
</dbReference>
<dbReference type="InterPro" id="IPR004484">
    <property type="entry name" value="CbiA/CobB_synth"/>
</dbReference>
<dbReference type="CDD" id="cd03130">
    <property type="entry name" value="GATase1_CobB"/>
    <property type="match status" value="1"/>
</dbReference>
<comment type="pathway">
    <text evidence="8">Cofactor biosynthesis; adenosylcobalamin biosynthesis; cob(II)yrinate a,c-diamide from sirohydrochlorin (anaerobic route): step 10/10.</text>
</comment>
<dbReference type="GO" id="GO:0009236">
    <property type="term" value="P:cobalamin biosynthetic process"/>
    <property type="evidence" value="ECO:0007669"/>
    <property type="project" value="UniProtKB-UniRule"/>
</dbReference>
<dbReference type="KEGG" id="doa:AXF15_12570"/>
<dbReference type="STRING" id="888061.AXF15_12570"/>
<dbReference type="PROSITE" id="PS01287">
    <property type="entry name" value="RTC"/>
    <property type="match status" value="1"/>
</dbReference>
<dbReference type="HAMAP" id="MF_00027">
    <property type="entry name" value="CobB_CbiA"/>
    <property type="match status" value="1"/>
</dbReference>
<protein>
    <recommendedName>
        <fullName evidence="8">Cobyrinate a,c-diamide synthase</fullName>
        <ecNumber evidence="8">6.3.5.11</ecNumber>
    </recommendedName>
    <alternativeName>
        <fullName evidence="8">Cobyrinic acid a,c-diamide synthetase</fullName>
    </alternativeName>
</protein>